<dbReference type="EMBL" id="JASNRB020000040">
    <property type="protein sequence ID" value="MFJ1472291.1"/>
    <property type="molecule type" value="Genomic_DNA"/>
</dbReference>
<evidence type="ECO:0000313" key="2">
    <source>
        <dbReference type="Proteomes" id="UP001168096"/>
    </source>
</evidence>
<gene>
    <name evidence="1" type="ORF">QPK29_031650</name>
</gene>
<proteinExistence type="predicted"/>
<evidence type="ECO:0000313" key="1">
    <source>
        <dbReference type="EMBL" id="MFJ1472291.1"/>
    </source>
</evidence>
<keyword evidence="2" id="KW-1185">Reference proteome</keyword>
<organism evidence="1 2">
    <name type="scientific">Massilia orientalis</name>
    <dbReference type="NCBI Taxonomy" id="3050128"/>
    <lineage>
        <taxon>Bacteria</taxon>
        <taxon>Pseudomonadati</taxon>
        <taxon>Pseudomonadota</taxon>
        <taxon>Betaproteobacteria</taxon>
        <taxon>Burkholderiales</taxon>
        <taxon>Oxalobacteraceae</taxon>
        <taxon>Telluria group</taxon>
        <taxon>Massilia</taxon>
    </lineage>
</organism>
<protein>
    <submittedName>
        <fullName evidence="1">Uncharacterized protein</fullName>
    </submittedName>
</protein>
<comment type="caution">
    <text evidence="1">The sequence shown here is derived from an EMBL/GenBank/DDBJ whole genome shotgun (WGS) entry which is preliminary data.</text>
</comment>
<sequence>MAEVPLTKISEGLTISFSKQKFKDFAIGNALGNSLVSPALQSGQDFDNATMSPRQAERAQFGGLILNDVLGGEKNYLGMLGAYASPTASSQSSSAWDSYVAAWRADNPTYQVIPKVYVYGRRETAEPQLNAAFGLNKKVTFANANSSRIEAQ</sequence>
<reference evidence="1" key="1">
    <citation type="submission" date="2024-11" db="EMBL/GenBank/DDBJ databases">
        <title>Description of Massilia orientalis sp. nov., isolated from rhizosphere soil of Ageratina adenophora.</title>
        <authorList>
            <person name="Wang Y."/>
        </authorList>
    </citation>
    <scope>NUCLEOTIDE SEQUENCE</scope>
    <source>
        <strain evidence="1">YIM B02787</strain>
    </source>
</reference>
<accession>A0ACC7MR49</accession>
<name>A0ACC7MR49_9BURK</name>
<dbReference type="Proteomes" id="UP001168096">
    <property type="component" value="Unassembled WGS sequence"/>
</dbReference>